<evidence type="ECO:0000313" key="2">
    <source>
        <dbReference type="Proteomes" id="UP000050795"/>
    </source>
</evidence>
<proteinExistence type="predicted"/>
<dbReference type="AlphaFoldDB" id="A0AA85JTE9"/>
<feature type="signal peptide" evidence="1">
    <location>
        <begin position="1"/>
        <end position="20"/>
    </location>
</feature>
<reference evidence="3" key="2">
    <citation type="submission" date="2023-11" db="UniProtKB">
        <authorList>
            <consortium name="WormBaseParasite"/>
        </authorList>
    </citation>
    <scope>IDENTIFICATION</scope>
</reference>
<dbReference type="Proteomes" id="UP000050795">
    <property type="component" value="Unassembled WGS sequence"/>
</dbReference>
<evidence type="ECO:0000313" key="3">
    <source>
        <dbReference type="WBParaSite" id="TREG1_51520.1"/>
    </source>
</evidence>
<reference evidence="2" key="1">
    <citation type="submission" date="2022-06" db="EMBL/GenBank/DDBJ databases">
        <authorList>
            <person name="Berger JAMES D."/>
            <person name="Berger JAMES D."/>
        </authorList>
    </citation>
    <scope>NUCLEOTIDE SEQUENCE [LARGE SCALE GENOMIC DNA]</scope>
</reference>
<keyword evidence="1" id="KW-0732">Signal</keyword>
<name>A0AA85JTE9_TRIRE</name>
<organism evidence="2 3">
    <name type="scientific">Trichobilharzia regenti</name>
    <name type="common">Nasal bird schistosome</name>
    <dbReference type="NCBI Taxonomy" id="157069"/>
    <lineage>
        <taxon>Eukaryota</taxon>
        <taxon>Metazoa</taxon>
        <taxon>Spiralia</taxon>
        <taxon>Lophotrochozoa</taxon>
        <taxon>Platyhelminthes</taxon>
        <taxon>Trematoda</taxon>
        <taxon>Digenea</taxon>
        <taxon>Strigeidida</taxon>
        <taxon>Schistosomatoidea</taxon>
        <taxon>Schistosomatidae</taxon>
        <taxon>Trichobilharzia</taxon>
    </lineage>
</organism>
<dbReference type="WBParaSite" id="TREG1_51520.1">
    <property type="protein sequence ID" value="TREG1_51520.1"/>
    <property type="gene ID" value="TREG1_51520"/>
</dbReference>
<protein>
    <submittedName>
        <fullName evidence="3">Uncharacterized protein</fullName>
    </submittedName>
</protein>
<evidence type="ECO:0000256" key="1">
    <source>
        <dbReference type="SAM" id="SignalP"/>
    </source>
</evidence>
<keyword evidence="2" id="KW-1185">Reference proteome</keyword>
<accession>A0AA85JTE9</accession>
<sequence>MNIMFLNVIVFSFLLYCTKAQSEHYNRACNAYVQNVMSFCLNTILNTRGAKFPVESLMKYCRQYPECEREFNQCMLMYLTRGPGEKCVFAQTMAKTIRRKLKL</sequence>
<feature type="chain" id="PRO_5041703916" evidence="1">
    <location>
        <begin position="21"/>
        <end position="103"/>
    </location>
</feature>